<evidence type="ECO:0000313" key="2">
    <source>
        <dbReference type="Proteomes" id="UP000265520"/>
    </source>
</evidence>
<name>A0A392U9M7_9FABA</name>
<organism evidence="1 2">
    <name type="scientific">Trifolium medium</name>
    <dbReference type="NCBI Taxonomy" id="97028"/>
    <lineage>
        <taxon>Eukaryota</taxon>
        <taxon>Viridiplantae</taxon>
        <taxon>Streptophyta</taxon>
        <taxon>Embryophyta</taxon>
        <taxon>Tracheophyta</taxon>
        <taxon>Spermatophyta</taxon>
        <taxon>Magnoliopsida</taxon>
        <taxon>eudicotyledons</taxon>
        <taxon>Gunneridae</taxon>
        <taxon>Pentapetalae</taxon>
        <taxon>rosids</taxon>
        <taxon>fabids</taxon>
        <taxon>Fabales</taxon>
        <taxon>Fabaceae</taxon>
        <taxon>Papilionoideae</taxon>
        <taxon>50 kb inversion clade</taxon>
        <taxon>NPAAA clade</taxon>
        <taxon>Hologalegina</taxon>
        <taxon>IRL clade</taxon>
        <taxon>Trifolieae</taxon>
        <taxon>Trifolium</taxon>
    </lineage>
</organism>
<dbReference type="AlphaFoldDB" id="A0A392U9M7"/>
<dbReference type="Proteomes" id="UP000265520">
    <property type="component" value="Unassembled WGS sequence"/>
</dbReference>
<dbReference type="PANTHER" id="PTHR35317:SF27">
    <property type="entry name" value="RETROVIRUS-RELATED POL POLYPROTEIN FROM TRANSPOSON TNT 1-94"/>
    <property type="match status" value="1"/>
</dbReference>
<comment type="caution">
    <text evidence="1">The sequence shown here is derived from an EMBL/GenBank/DDBJ whole genome shotgun (WGS) entry which is preliminary data.</text>
</comment>
<proteinExistence type="predicted"/>
<accession>A0A392U9M7</accession>
<keyword evidence="2" id="KW-1185">Reference proteome</keyword>
<protein>
    <submittedName>
        <fullName evidence="1">Retrovirus-related pol polyprotein</fullName>
    </submittedName>
</protein>
<reference evidence="1 2" key="1">
    <citation type="journal article" date="2018" name="Front. Plant Sci.">
        <title>Red Clover (Trifolium pratense) and Zigzag Clover (T. medium) - A Picture of Genomic Similarities and Differences.</title>
        <authorList>
            <person name="Dluhosova J."/>
            <person name="Istvanek J."/>
            <person name="Nedelnik J."/>
            <person name="Repkova J."/>
        </authorList>
    </citation>
    <scope>NUCLEOTIDE SEQUENCE [LARGE SCALE GENOMIC DNA]</scope>
    <source>
        <strain evidence="2">cv. 10/8</strain>
        <tissue evidence="1">Leaf</tissue>
    </source>
</reference>
<feature type="non-terminal residue" evidence="1">
    <location>
        <position position="70"/>
    </location>
</feature>
<dbReference type="PANTHER" id="PTHR35317">
    <property type="entry name" value="OS04G0629600 PROTEIN"/>
    <property type="match status" value="1"/>
</dbReference>
<evidence type="ECO:0000313" key="1">
    <source>
        <dbReference type="EMBL" id="MCI70209.1"/>
    </source>
</evidence>
<dbReference type="Pfam" id="PF14223">
    <property type="entry name" value="Retrotran_gag_2"/>
    <property type="match status" value="1"/>
</dbReference>
<sequence>MRSKYQGSTKVKRAQLQALRREFEDLGMKENETINDFFARTLAIANRMMAHGERMEQVVIVEKVLRSMTP</sequence>
<dbReference type="EMBL" id="LXQA010770885">
    <property type="protein sequence ID" value="MCI70209.1"/>
    <property type="molecule type" value="Genomic_DNA"/>
</dbReference>